<feature type="transmembrane region" description="Helical" evidence="1">
    <location>
        <begin position="27"/>
        <end position="44"/>
    </location>
</feature>
<keyword evidence="1" id="KW-1133">Transmembrane helix</keyword>
<evidence type="ECO:0000313" key="2">
    <source>
        <dbReference type="EMBL" id="NYD41170.1"/>
    </source>
</evidence>
<name>A0A7Y9J9Z1_9ACTN</name>
<sequence length="601" mass="63834">MAASQLLTREPAAPAPERRPLVSRHPVLVTTLVAAALHVLWWALLATSGGDIAAQDAWAEFARAHPDSAYNLAWYGGMHPVSYSVLSPYVMAVLGVRPTMMLAGTVSSGLLALLLVRSRAVARPLWPALFGAAAFAGNAVSGRVTFGLGLMFGLAAVAAVFVWPQRWRTPAARHRWPRAAVVGLLAAAATTGSPVAGLFVGIVAAALWLGRRRAASLAIGLPPVAVVALSAWLFPFSGQQPMPWASMILPLAFAAAVFLLSPSWWRTVRLGAVLYAVGVVAVWVIPSQIGTNITRLGLIFGGVLVVAVAVRRPAEPLRDRWPAALHADPRRVAAVLAAAVLTSAIWQVATATRDVVGSRPAAAWTVDVHPLLRQLAARHAGDARVEVVPAASHRESSALSPYVNLARGWNRQADAERNPLFYADGALTPRSYRHWLHRWAVHFVVLSSGEPDQAGLAENALVARGLPYLRKVWSDPSWSLYAVREPTSLVQSPAVVTSFDAAEVVLFMPRAGDVLVRVPDSPWLSLVDQAGEPIPAPAATTPGGTPVNTDGCLSQAEPMRPDHAVQWTVLHAPAAGTYRIAAPYKLPRGTACPDELLGTSG</sequence>
<keyword evidence="3" id="KW-1185">Reference proteome</keyword>
<dbReference type="EMBL" id="JACCBG010000001">
    <property type="protein sequence ID" value="NYD41170.1"/>
    <property type="molecule type" value="Genomic_DNA"/>
</dbReference>
<evidence type="ECO:0000313" key="3">
    <source>
        <dbReference type="Proteomes" id="UP000535511"/>
    </source>
</evidence>
<feature type="transmembrane region" description="Helical" evidence="1">
    <location>
        <begin position="216"/>
        <end position="236"/>
    </location>
</feature>
<feature type="transmembrane region" description="Helical" evidence="1">
    <location>
        <begin position="181"/>
        <end position="209"/>
    </location>
</feature>
<accession>A0A7Y9J9Z1</accession>
<feature type="transmembrane region" description="Helical" evidence="1">
    <location>
        <begin position="128"/>
        <end position="161"/>
    </location>
</feature>
<keyword evidence="1" id="KW-0812">Transmembrane</keyword>
<feature type="transmembrane region" description="Helical" evidence="1">
    <location>
        <begin position="242"/>
        <end position="260"/>
    </location>
</feature>
<dbReference type="Proteomes" id="UP000535511">
    <property type="component" value="Unassembled WGS sequence"/>
</dbReference>
<feature type="transmembrane region" description="Helical" evidence="1">
    <location>
        <begin position="331"/>
        <end position="349"/>
    </location>
</feature>
<protein>
    <submittedName>
        <fullName evidence="2">Uncharacterized protein</fullName>
    </submittedName>
</protein>
<dbReference type="AlphaFoldDB" id="A0A7Y9J9Z1"/>
<evidence type="ECO:0000256" key="1">
    <source>
        <dbReference type="SAM" id="Phobius"/>
    </source>
</evidence>
<dbReference type="RefSeq" id="WP_218851342.1">
    <property type="nucleotide sequence ID" value="NZ_JACCBG010000001.1"/>
</dbReference>
<proteinExistence type="predicted"/>
<keyword evidence="1" id="KW-0472">Membrane</keyword>
<feature type="transmembrane region" description="Helical" evidence="1">
    <location>
        <begin position="292"/>
        <end position="310"/>
    </location>
</feature>
<comment type="caution">
    <text evidence="2">The sequence shown here is derived from an EMBL/GenBank/DDBJ whole genome shotgun (WGS) entry which is preliminary data.</text>
</comment>
<organism evidence="2 3">
    <name type="scientific">Nocardioides panaciterrulae</name>
    <dbReference type="NCBI Taxonomy" id="661492"/>
    <lineage>
        <taxon>Bacteria</taxon>
        <taxon>Bacillati</taxon>
        <taxon>Actinomycetota</taxon>
        <taxon>Actinomycetes</taxon>
        <taxon>Propionibacteriales</taxon>
        <taxon>Nocardioidaceae</taxon>
        <taxon>Nocardioides</taxon>
    </lineage>
</organism>
<gene>
    <name evidence="2" type="ORF">BJZ21_001253</name>
</gene>
<feature type="transmembrane region" description="Helical" evidence="1">
    <location>
        <begin position="89"/>
        <end position="116"/>
    </location>
</feature>
<reference evidence="2 3" key="1">
    <citation type="submission" date="2020-07" db="EMBL/GenBank/DDBJ databases">
        <title>Sequencing the genomes of 1000 actinobacteria strains.</title>
        <authorList>
            <person name="Klenk H.-P."/>
        </authorList>
    </citation>
    <scope>NUCLEOTIDE SEQUENCE [LARGE SCALE GENOMIC DNA]</scope>
    <source>
        <strain evidence="2 3">DSM 21350</strain>
    </source>
</reference>
<feature type="transmembrane region" description="Helical" evidence="1">
    <location>
        <begin position="267"/>
        <end position="286"/>
    </location>
</feature>